<proteinExistence type="predicted"/>
<organism evidence="4 5">
    <name type="scientific">Suicoccus acidiformans</name>
    <dbReference type="NCBI Taxonomy" id="2036206"/>
    <lineage>
        <taxon>Bacteria</taxon>
        <taxon>Bacillati</taxon>
        <taxon>Bacillota</taxon>
        <taxon>Bacilli</taxon>
        <taxon>Lactobacillales</taxon>
        <taxon>Aerococcaceae</taxon>
        <taxon>Suicoccus</taxon>
    </lineage>
</organism>
<dbReference type="Gene3D" id="3.30.950.30">
    <property type="entry name" value="Schlafen, AAA domain"/>
    <property type="match status" value="1"/>
</dbReference>
<dbReference type="Proteomes" id="UP000263232">
    <property type="component" value="Chromosome"/>
</dbReference>
<dbReference type="Pfam" id="PF13749">
    <property type="entry name" value="HATPase_c_4"/>
    <property type="match status" value="1"/>
</dbReference>
<keyword evidence="2" id="KW-0804">Transcription</keyword>
<evidence type="ECO:0000259" key="3">
    <source>
        <dbReference type="SMART" id="SM00420"/>
    </source>
</evidence>
<dbReference type="PANTHER" id="PTHR30595:SF6">
    <property type="entry name" value="SCHLAFEN ALBA-2 DOMAIN-CONTAINING PROTEIN"/>
    <property type="match status" value="1"/>
</dbReference>
<dbReference type="Pfam" id="PF04326">
    <property type="entry name" value="SLFN_AlbA_2"/>
    <property type="match status" value="1"/>
</dbReference>
<dbReference type="AlphaFoldDB" id="A0A347WMA9"/>
<dbReference type="GO" id="GO:0003700">
    <property type="term" value="F:DNA-binding transcription factor activity"/>
    <property type="evidence" value="ECO:0007669"/>
    <property type="project" value="InterPro"/>
</dbReference>
<gene>
    <name evidence="4" type="ORF">CL176_09515</name>
</gene>
<dbReference type="SMART" id="SM00420">
    <property type="entry name" value="HTH_DEOR"/>
    <property type="match status" value="1"/>
</dbReference>
<dbReference type="InterPro" id="IPR007421">
    <property type="entry name" value="Schlafen_AlbA_2_dom"/>
</dbReference>
<dbReference type="Pfam" id="PF08220">
    <property type="entry name" value="HTH_DeoR"/>
    <property type="match status" value="1"/>
</dbReference>
<dbReference type="InterPro" id="IPR036388">
    <property type="entry name" value="WH-like_DNA-bd_sf"/>
</dbReference>
<evidence type="ECO:0000256" key="2">
    <source>
        <dbReference type="ARBA" id="ARBA00023163"/>
    </source>
</evidence>
<evidence type="ECO:0000256" key="1">
    <source>
        <dbReference type="ARBA" id="ARBA00023015"/>
    </source>
</evidence>
<dbReference type="EMBL" id="CP023434">
    <property type="protein sequence ID" value="AXY26216.1"/>
    <property type="molecule type" value="Genomic_DNA"/>
</dbReference>
<keyword evidence="1" id="KW-0805">Transcription regulation</keyword>
<name>A0A347WMA9_9LACT</name>
<dbReference type="RefSeq" id="WP_118991111.1">
    <property type="nucleotide sequence ID" value="NZ_CP023434.1"/>
</dbReference>
<evidence type="ECO:0000313" key="5">
    <source>
        <dbReference type="Proteomes" id="UP000263232"/>
    </source>
</evidence>
<dbReference type="InterPro" id="IPR001034">
    <property type="entry name" value="DeoR_HTH"/>
</dbReference>
<evidence type="ECO:0000313" key="4">
    <source>
        <dbReference type="EMBL" id="AXY26216.1"/>
    </source>
</evidence>
<feature type="domain" description="HTH deoR-type" evidence="3">
    <location>
        <begin position="374"/>
        <end position="426"/>
    </location>
</feature>
<accession>A0A347WMA9</accession>
<reference evidence="4 5" key="1">
    <citation type="submission" date="2017-09" db="EMBL/GenBank/DDBJ databases">
        <title>Complete genome sequence of Oxytococcus suis strain ZY16052.</title>
        <authorList>
            <person name="Li F."/>
        </authorList>
    </citation>
    <scope>NUCLEOTIDE SEQUENCE [LARGE SCALE GENOMIC DNA]</scope>
    <source>
        <strain evidence="4 5">ZY16052</strain>
    </source>
</reference>
<dbReference type="Gene3D" id="3.30.565.60">
    <property type="match status" value="1"/>
</dbReference>
<dbReference type="OrthoDB" id="9807907at2"/>
<dbReference type="InterPro" id="IPR038475">
    <property type="entry name" value="RecG_C_sf"/>
</dbReference>
<dbReference type="KEGG" id="abae:CL176_09515"/>
<protein>
    <recommendedName>
        <fullName evidence="3">HTH deoR-type domain-containing protein</fullName>
    </recommendedName>
</protein>
<dbReference type="InterPro" id="IPR038461">
    <property type="entry name" value="Schlafen_AlbA_2_dom_sf"/>
</dbReference>
<dbReference type="PANTHER" id="PTHR30595">
    <property type="entry name" value="GLPR-RELATED TRANSCRIPTIONAL REPRESSOR"/>
    <property type="match status" value="1"/>
</dbReference>
<sequence length="432" mass="49196">MEFIESQQLELKQEVNNKIIEDVIAFANNRGGDIYVGINKAGDIIGLANSEMAMDQISAMIRDNIQPELYSFIDYVPLTLDDKYIIQIKVQEGHRKPYYKKQKGPTESGVYLRDGASNIHASYSQIRALFFSNEEIHFEQDLSPKQDLTFTYLSQAFKVAEIPFDQINLKSLGLLDNQDLYTNLALIVSDQAPYGYKLVAFRGDARSSSVIDQRVVRGSVFQLLEESYRFAQQYNVIRPRYTGLQRIDQPAYPDFSIREGIVNSLVHKDYSNPNGDNFLSIYENQMEIVSYGGLYKGLEISDIQKGYSQLRNPRLAFLFSKLGFMEQFGFGIPRIYNDYKGSSFSPKIEVSPNVFRLFLPNLTVQADTPLTADQEAILKMAQEAGTIRRQQVESLLEVSPATARRLLNELIKIDKLERIGSGRATSYQIKKL</sequence>
<keyword evidence="5" id="KW-1185">Reference proteome</keyword>
<dbReference type="Gene3D" id="1.10.10.10">
    <property type="entry name" value="Winged helix-like DNA-binding domain superfamily/Winged helix DNA-binding domain"/>
    <property type="match status" value="1"/>
</dbReference>